<feature type="transmembrane region" description="Helical" evidence="1">
    <location>
        <begin position="177"/>
        <end position="198"/>
    </location>
</feature>
<evidence type="ECO:0000313" key="3">
    <source>
        <dbReference type="Proteomes" id="UP000265962"/>
    </source>
</evidence>
<evidence type="ECO:0000313" key="2">
    <source>
        <dbReference type="EMBL" id="SPF68513.1"/>
    </source>
</evidence>
<sequence>MNVKLRSVSEAADLMDSDPVREFLVGFDNGHEKDLRKGNSNRTGLEKIAAHEGLERWKKGHPRVVAWLTLVSAVVTLFLVGGFACEVFVNSRSSVPVIVAWELLMILITCTSFLLVYHGFHGRQVLAERAMRCVASLARFVGTFLQIPLMLFSLSMLVLLIIAVYQAYPGRDLLRHINSLLIALLLTYFGLGSAAFLYYSRTQLDFGLRRPHVMRLRLLIAVFGNCLWALFVISFTLFGVLAVRKLKSSDHSLKLSLGGLVFDVFDVFVGVVVSGVLAAVIPVWKTHGRVMGDAVVVIERVLILIRKVKTGDDWRMLGVGDLEAIYLVLDLERVLGENLCPQWCPLRFSIESFNYRTILCREVMLILGVRYRTVVPQFESKNWLLERYGIELGGSIAGVDELVRELELLRDQLKVRTWRPFVNS</sequence>
<feature type="transmembrane region" description="Helical" evidence="1">
    <location>
        <begin position="255"/>
        <end position="281"/>
    </location>
</feature>
<feature type="transmembrane region" description="Helical" evidence="1">
    <location>
        <begin position="64"/>
        <end position="89"/>
    </location>
</feature>
<feature type="transmembrane region" description="Helical" evidence="1">
    <location>
        <begin position="218"/>
        <end position="243"/>
    </location>
</feature>
<keyword evidence="1" id="KW-1133">Transmembrane helix</keyword>
<proteinExistence type="predicted"/>
<dbReference type="Proteomes" id="UP000265962">
    <property type="component" value="Unassembled WGS sequence"/>
</dbReference>
<name>A0A375I115_9ACTN</name>
<dbReference type="AlphaFoldDB" id="A0A375I115"/>
<keyword evidence="3" id="KW-1185">Reference proteome</keyword>
<dbReference type="EMBL" id="OMOH01000005">
    <property type="protein sequence ID" value="SPF68513.1"/>
    <property type="molecule type" value="Genomic_DNA"/>
</dbReference>
<organism evidence="2 3">
    <name type="scientific">Propionibacterium ruminifibrarum</name>
    <dbReference type="NCBI Taxonomy" id="1962131"/>
    <lineage>
        <taxon>Bacteria</taxon>
        <taxon>Bacillati</taxon>
        <taxon>Actinomycetota</taxon>
        <taxon>Actinomycetes</taxon>
        <taxon>Propionibacteriales</taxon>
        <taxon>Propionibacteriaceae</taxon>
        <taxon>Propionibacterium</taxon>
    </lineage>
</organism>
<reference evidence="3" key="1">
    <citation type="submission" date="2018-02" db="EMBL/GenBank/DDBJ databases">
        <authorList>
            <person name="Hornung B."/>
        </authorList>
    </citation>
    <scope>NUCLEOTIDE SEQUENCE [LARGE SCALE GENOMIC DNA]</scope>
</reference>
<feature type="transmembrane region" description="Helical" evidence="1">
    <location>
        <begin position="95"/>
        <end position="117"/>
    </location>
</feature>
<protein>
    <submittedName>
        <fullName evidence="2">Uncharacterized protein</fullName>
    </submittedName>
</protein>
<feature type="transmembrane region" description="Helical" evidence="1">
    <location>
        <begin position="137"/>
        <end position="165"/>
    </location>
</feature>
<evidence type="ECO:0000256" key="1">
    <source>
        <dbReference type="SAM" id="Phobius"/>
    </source>
</evidence>
<dbReference type="RefSeq" id="WP_147385386.1">
    <property type="nucleotide sequence ID" value="NZ_OMOH01000005.1"/>
</dbReference>
<gene>
    <name evidence="2" type="ORF">PROPJV5_1493</name>
</gene>
<accession>A0A375I115</accession>
<keyword evidence="1" id="KW-0472">Membrane</keyword>
<keyword evidence="1" id="KW-0812">Transmembrane</keyword>